<gene>
    <name evidence="1" type="ORF">MM415B00346_0034</name>
</gene>
<protein>
    <submittedName>
        <fullName evidence="1">Uncharacterized protein</fullName>
    </submittedName>
</protein>
<reference evidence="1" key="1">
    <citation type="submission" date="2020-03" db="EMBL/GenBank/DDBJ databases">
        <title>The deep terrestrial virosphere.</title>
        <authorList>
            <person name="Holmfeldt K."/>
            <person name="Nilsson E."/>
            <person name="Simone D."/>
            <person name="Lopez-Fernandez M."/>
            <person name="Wu X."/>
            <person name="de Brujin I."/>
            <person name="Lundin D."/>
            <person name="Andersson A."/>
            <person name="Bertilsson S."/>
            <person name="Dopson M."/>
        </authorList>
    </citation>
    <scope>NUCLEOTIDE SEQUENCE</scope>
    <source>
        <strain evidence="1">MM415B00346</strain>
    </source>
</reference>
<organism evidence="1">
    <name type="scientific">viral metagenome</name>
    <dbReference type="NCBI Taxonomy" id="1070528"/>
    <lineage>
        <taxon>unclassified sequences</taxon>
        <taxon>metagenomes</taxon>
        <taxon>organismal metagenomes</taxon>
    </lineage>
</organism>
<evidence type="ECO:0000313" key="1">
    <source>
        <dbReference type="EMBL" id="QJA66524.1"/>
    </source>
</evidence>
<sequence>MATESELKILLNAKDNASGVIKGVHGALGGIGKTIVGIAAAAGGLMVVKKAFDFMAGSVKMAAEEQVGIVKLQTSLQASYAASAASATKGAAAHTVMVAAMKPEKLAALGVEIQKVTARVNDQAAALAKAKNPTQSATLALELNRQKLAALQAQYTQGSGKIAVSVGGIAASAGKLTGTWQEASAEIEKYLASELKRTALDDGEGRESVQVLTEATGDYRQALKLLPIAQDLARAKGMDLATASQLVGKVSQGNVSILTRYGIVLKKGTTATQALAEMTKRFGGQAAAFAQTEIGASKKLEVAFGNIREAIGSPFLNVLTRAKGKLADFLTDNLPAIENFAGKMAEGIGKAVDSAGKIWDAFSRTPGDFGAKLSAAVLEGANEIGGTDLVNKVADIIGVGRALSASLSKGDWAGAWGIVSNQIITGFNAIWPKITAAWEGTSGKGVSMEGVEFDFGTVGLKEKLVGFVDKIPGWITEKLTGLSVSLEPLTAKLQAWAEDEANQTQLVQAAFAITNAIIKAIRTFITGDTTALDTLPTALQASVDKNAARLTLVGVSIGVKIGEGIVAAIAQAWLPVYQQWLNLGLGAGASGATTGTKSLPISELAKGTRGGSTVSFTFNINAPSDKAEAIAQEVARAMEGTSVLAQLRAMGVQ</sequence>
<dbReference type="EMBL" id="MT141556">
    <property type="protein sequence ID" value="QJA66524.1"/>
    <property type="molecule type" value="Genomic_DNA"/>
</dbReference>
<dbReference type="AlphaFoldDB" id="A0A6M3J9Q3"/>
<accession>A0A6M3J9Q3</accession>
<proteinExistence type="predicted"/>
<name>A0A6M3J9Q3_9ZZZZ</name>